<organism evidence="2 3">
    <name type="scientific">Rotaria magnacalcarata</name>
    <dbReference type="NCBI Taxonomy" id="392030"/>
    <lineage>
        <taxon>Eukaryota</taxon>
        <taxon>Metazoa</taxon>
        <taxon>Spiralia</taxon>
        <taxon>Gnathifera</taxon>
        <taxon>Rotifera</taxon>
        <taxon>Eurotatoria</taxon>
        <taxon>Bdelloidea</taxon>
        <taxon>Philodinida</taxon>
        <taxon>Philodinidae</taxon>
        <taxon>Rotaria</taxon>
    </lineage>
</organism>
<sequence>MKKLIDSKEYKKTLDFFDQQSHSCTDFEINLALKACISLNEYQRGMNIRKKLSQNSLNNPYIQTTLIQFYMRSRDVNNAYHLFSTNTNKSNYIYATMFKGLISNNMPTKVLDLFDEMNIESNQAILAALFSACSRVANDRAMKIGRKLLNQIPKNFLNDDKLLTSAINILMRFGDVSSVENLFQTIKKKDIVAYGAMMKGYIQNNMCDKALDLFEEITLNLPREHSQVIRTISIHILLAS</sequence>
<gene>
    <name evidence="2" type="ORF">MBJ925_LOCUS19860</name>
</gene>
<dbReference type="PANTHER" id="PTHR47926">
    <property type="entry name" value="PENTATRICOPEPTIDE REPEAT-CONTAINING PROTEIN"/>
    <property type="match status" value="1"/>
</dbReference>
<dbReference type="InterPro" id="IPR002885">
    <property type="entry name" value="PPR_rpt"/>
</dbReference>
<dbReference type="AlphaFoldDB" id="A0A816SGH2"/>
<dbReference type="EMBL" id="CAJNRE010010075">
    <property type="protein sequence ID" value="CAF2088048.1"/>
    <property type="molecule type" value="Genomic_DNA"/>
</dbReference>
<dbReference type="GO" id="GO:0009451">
    <property type="term" value="P:RNA modification"/>
    <property type="evidence" value="ECO:0007669"/>
    <property type="project" value="InterPro"/>
</dbReference>
<evidence type="ECO:0000313" key="3">
    <source>
        <dbReference type="Proteomes" id="UP000663824"/>
    </source>
</evidence>
<dbReference type="InterPro" id="IPR046960">
    <property type="entry name" value="PPR_At4g14850-like_plant"/>
</dbReference>
<proteinExistence type="predicted"/>
<feature type="repeat" description="PPR" evidence="1">
    <location>
        <begin position="190"/>
        <end position="220"/>
    </location>
</feature>
<feature type="non-terminal residue" evidence="2">
    <location>
        <position position="240"/>
    </location>
</feature>
<evidence type="ECO:0000256" key="1">
    <source>
        <dbReference type="PROSITE-ProRule" id="PRU00708"/>
    </source>
</evidence>
<dbReference type="Pfam" id="PF01535">
    <property type="entry name" value="PPR"/>
    <property type="match status" value="2"/>
</dbReference>
<dbReference type="NCBIfam" id="TIGR00756">
    <property type="entry name" value="PPR"/>
    <property type="match status" value="2"/>
</dbReference>
<dbReference type="PANTHER" id="PTHR47926:SF347">
    <property type="entry name" value="PENTATRICOPEPTIDE REPEAT-CONTAINING PROTEIN"/>
    <property type="match status" value="1"/>
</dbReference>
<evidence type="ECO:0000313" key="2">
    <source>
        <dbReference type="EMBL" id="CAF2088048.1"/>
    </source>
</evidence>
<reference evidence="2" key="1">
    <citation type="submission" date="2021-02" db="EMBL/GenBank/DDBJ databases">
        <authorList>
            <person name="Nowell W R."/>
        </authorList>
    </citation>
    <scope>NUCLEOTIDE SEQUENCE</scope>
</reference>
<evidence type="ECO:0008006" key="4">
    <source>
        <dbReference type="Google" id="ProtNLM"/>
    </source>
</evidence>
<dbReference type="Proteomes" id="UP000663824">
    <property type="component" value="Unassembled WGS sequence"/>
</dbReference>
<comment type="caution">
    <text evidence="2">The sequence shown here is derived from an EMBL/GenBank/DDBJ whole genome shotgun (WGS) entry which is preliminary data.</text>
</comment>
<dbReference type="InterPro" id="IPR011990">
    <property type="entry name" value="TPR-like_helical_dom_sf"/>
</dbReference>
<name>A0A816SGH2_9BILA</name>
<dbReference type="PROSITE" id="PS51375">
    <property type="entry name" value="PPR"/>
    <property type="match status" value="1"/>
</dbReference>
<accession>A0A816SGH2</accession>
<dbReference type="GO" id="GO:0003723">
    <property type="term" value="F:RNA binding"/>
    <property type="evidence" value="ECO:0007669"/>
    <property type="project" value="InterPro"/>
</dbReference>
<dbReference type="Gene3D" id="1.25.40.10">
    <property type="entry name" value="Tetratricopeptide repeat domain"/>
    <property type="match status" value="2"/>
</dbReference>
<protein>
    <recommendedName>
        <fullName evidence="4">Pentatricopeptide repeat-containing protein</fullName>
    </recommendedName>
</protein>